<evidence type="ECO:0000256" key="1">
    <source>
        <dbReference type="ARBA" id="ARBA00002219"/>
    </source>
</evidence>
<keyword evidence="5" id="KW-0430">Lectin</keyword>
<dbReference type="GO" id="GO:0042806">
    <property type="term" value="F:fucose binding"/>
    <property type="evidence" value="ECO:0007669"/>
    <property type="project" value="UniProtKB-ARBA"/>
</dbReference>
<dbReference type="EMBL" id="UYJE01005914">
    <property type="protein sequence ID" value="VDI41611.1"/>
    <property type="molecule type" value="Genomic_DNA"/>
</dbReference>
<evidence type="ECO:0000313" key="10">
    <source>
        <dbReference type="Proteomes" id="UP000596742"/>
    </source>
</evidence>
<evidence type="ECO:0000313" key="9">
    <source>
        <dbReference type="EMBL" id="VDI41611.1"/>
    </source>
</evidence>
<comment type="function">
    <text evidence="1">Acts as a defensive agent. Recognizes blood group fucosylated oligosaccharides including A, B, H and Lewis B-type antigens. Does not recognize Lewis A antigen and has low affinity for monovalent haptens.</text>
</comment>
<proteinExistence type="inferred from homology"/>
<dbReference type="GO" id="GO:0010185">
    <property type="term" value="P:regulation of cellular defense response"/>
    <property type="evidence" value="ECO:0007669"/>
    <property type="project" value="UniProtKB-ARBA"/>
</dbReference>
<dbReference type="PANTHER" id="PTHR45713:SF6">
    <property type="entry name" value="F5_8 TYPE C DOMAIN-CONTAINING PROTEIN"/>
    <property type="match status" value="1"/>
</dbReference>
<evidence type="ECO:0000256" key="7">
    <source>
        <dbReference type="ARBA" id="ARBA00023157"/>
    </source>
</evidence>
<gene>
    <name evidence="9" type="ORF">MGAL_10B009193</name>
</gene>
<keyword evidence="6" id="KW-0106">Calcium</keyword>
<sequence length="247" mass="26895">MEVSFPMWSVCAQLCSRMQICKSINFIALNKTCQINYAEPDGTMDGLIKSVGNSFIAASTFPKELAGSCKGHDCKVNEVCIPQSPNCICVPLLEAFAGRGTREGSLVSQYKTTGQSTSYTCQADEQCGSEAGVDGIKGPKNMFHTHSELEPFWWVNLGEVYEIQKVISTNRINCCGEQLRKMLVHVGESLDTCGMKLCGQFVGPGVTGQVIVTPCSTFPKGQIVKLTSVNDRGRVFHLSEVEVYGVK</sequence>
<dbReference type="InterPro" id="IPR051941">
    <property type="entry name" value="BG_Antigen-Binding_Lectin"/>
</dbReference>
<dbReference type="Proteomes" id="UP000596742">
    <property type="component" value="Unassembled WGS sequence"/>
</dbReference>
<dbReference type="Pfam" id="PF22633">
    <property type="entry name" value="F5_F8_type_C_2"/>
    <property type="match status" value="1"/>
</dbReference>
<dbReference type="OrthoDB" id="6095379at2759"/>
<accession>A0A8B6F0M1</accession>
<keyword evidence="7" id="KW-1015">Disulfide bond</keyword>
<keyword evidence="4" id="KW-0479">Metal-binding</keyword>
<evidence type="ECO:0000259" key="8">
    <source>
        <dbReference type="SMART" id="SM00607"/>
    </source>
</evidence>
<evidence type="ECO:0000256" key="3">
    <source>
        <dbReference type="ARBA" id="ARBA00011233"/>
    </source>
</evidence>
<organism evidence="9 10">
    <name type="scientific">Mytilus galloprovincialis</name>
    <name type="common">Mediterranean mussel</name>
    <dbReference type="NCBI Taxonomy" id="29158"/>
    <lineage>
        <taxon>Eukaryota</taxon>
        <taxon>Metazoa</taxon>
        <taxon>Spiralia</taxon>
        <taxon>Lophotrochozoa</taxon>
        <taxon>Mollusca</taxon>
        <taxon>Bivalvia</taxon>
        <taxon>Autobranchia</taxon>
        <taxon>Pteriomorphia</taxon>
        <taxon>Mytilida</taxon>
        <taxon>Mytiloidea</taxon>
        <taxon>Mytilidae</taxon>
        <taxon>Mytilinae</taxon>
        <taxon>Mytilus</taxon>
    </lineage>
</organism>
<evidence type="ECO:0000256" key="4">
    <source>
        <dbReference type="ARBA" id="ARBA00022723"/>
    </source>
</evidence>
<comment type="similarity">
    <text evidence="2">Belongs to the fucolectin family.</text>
</comment>
<dbReference type="GO" id="GO:0001868">
    <property type="term" value="P:regulation of complement activation, lectin pathway"/>
    <property type="evidence" value="ECO:0007669"/>
    <property type="project" value="UniProtKB-ARBA"/>
</dbReference>
<protein>
    <recommendedName>
        <fullName evidence="8">Fucolectin tachylectin-4 pentraxin-1 domain-containing protein</fullName>
    </recommendedName>
</protein>
<dbReference type="GO" id="GO:0046872">
    <property type="term" value="F:metal ion binding"/>
    <property type="evidence" value="ECO:0007669"/>
    <property type="project" value="UniProtKB-KW"/>
</dbReference>
<reference evidence="9" key="1">
    <citation type="submission" date="2018-11" db="EMBL/GenBank/DDBJ databases">
        <authorList>
            <person name="Alioto T."/>
            <person name="Alioto T."/>
        </authorList>
    </citation>
    <scope>NUCLEOTIDE SEQUENCE</scope>
</reference>
<dbReference type="InterPro" id="IPR006585">
    <property type="entry name" value="FTP1"/>
</dbReference>
<dbReference type="PANTHER" id="PTHR45713">
    <property type="entry name" value="FTP DOMAIN-CONTAINING PROTEIN"/>
    <property type="match status" value="1"/>
</dbReference>
<comment type="subunit">
    <text evidence="3">Homotrimer.</text>
</comment>
<evidence type="ECO:0000256" key="5">
    <source>
        <dbReference type="ARBA" id="ARBA00022734"/>
    </source>
</evidence>
<evidence type="ECO:0000256" key="6">
    <source>
        <dbReference type="ARBA" id="ARBA00022837"/>
    </source>
</evidence>
<feature type="domain" description="Fucolectin tachylectin-4 pentraxin-1" evidence="8">
    <location>
        <begin position="104"/>
        <end position="247"/>
    </location>
</feature>
<dbReference type="AlphaFoldDB" id="A0A8B6F0M1"/>
<comment type="caution">
    <text evidence="9">The sequence shown here is derived from an EMBL/GenBank/DDBJ whole genome shotgun (WGS) entry which is preliminary data.</text>
</comment>
<dbReference type="Gene3D" id="2.60.120.260">
    <property type="entry name" value="Galactose-binding domain-like"/>
    <property type="match status" value="1"/>
</dbReference>
<name>A0A8B6F0M1_MYTGA</name>
<dbReference type="SMART" id="SM00607">
    <property type="entry name" value="FTP"/>
    <property type="match status" value="1"/>
</dbReference>
<dbReference type="InterPro" id="IPR008979">
    <property type="entry name" value="Galactose-bd-like_sf"/>
</dbReference>
<dbReference type="SUPFAM" id="SSF49785">
    <property type="entry name" value="Galactose-binding domain-like"/>
    <property type="match status" value="1"/>
</dbReference>
<evidence type="ECO:0000256" key="2">
    <source>
        <dbReference type="ARBA" id="ARBA00010147"/>
    </source>
</evidence>
<keyword evidence="10" id="KW-1185">Reference proteome</keyword>